<dbReference type="STRING" id="1223802.SUTH_01520"/>
<dbReference type="RefSeq" id="WP_041098317.1">
    <property type="nucleotide sequence ID" value="NZ_AP012547.1"/>
</dbReference>
<comment type="pathway">
    <text evidence="1 6">Carbohydrate biosynthesis; dTDP-L-rhamnose biosynthesis.</text>
</comment>
<evidence type="ECO:0000313" key="8">
    <source>
        <dbReference type="EMBL" id="BAO29319.1"/>
    </source>
</evidence>
<dbReference type="GO" id="GO:0008831">
    <property type="term" value="F:dTDP-4-dehydrorhamnose reductase activity"/>
    <property type="evidence" value="ECO:0007669"/>
    <property type="project" value="UniProtKB-EC"/>
</dbReference>
<keyword evidence="6" id="KW-0560">Oxidoreductase</keyword>
<dbReference type="EMBL" id="AP012547">
    <property type="protein sequence ID" value="BAO29319.1"/>
    <property type="molecule type" value="Genomic_DNA"/>
</dbReference>
<evidence type="ECO:0000259" key="7">
    <source>
        <dbReference type="Pfam" id="PF04321"/>
    </source>
</evidence>
<dbReference type="Proteomes" id="UP000031637">
    <property type="component" value="Chromosome"/>
</dbReference>
<dbReference type="AlphaFoldDB" id="W0SDP4"/>
<dbReference type="EC" id="1.1.1.133" evidence="3 6"/>
<evidence type="ECO:0000256" key="2">
    <source>
        <dbReference type="ARBA" id="ARBA00010944"/>
    </source>
</evidence>
<dbReference type="GO" id="GO:0005829">
    <property type="term" value="C:cytosol"/>
    <property type="evidence" value="ECO:0007669"/>
    <property type="project" value="TreeGrafter"/>
</dbReference>
<evidence type="ECO:0000256" key="3">
    <source>
        <dbReference type="ARBA" id="ARBA00012929"/>
    </source>
</evidence>
<dbReference type="CDD" id="cd05254">
    <property type="entry name" value="dTDP_HR_like_SDR_e"/>
    <property type="match status" value="1"/>
</dbReference>
<protein>
    <recommendedName>
        <fullName evidence="4 6">dTDP-4-dehydrorhamnose reductase</fullName>
        <ecNumber evidence="3 6">1.1.1.133</ecNumber>
    </recommendedName>
</protein>
<dbReference type="GO" id="GO:0019305">
    <property type="term" value="P:dTDP-rhamnose biosynthetic process"/>
    <property type="evidence" value="ECO:0007669"/>
    <property type="project" value="UniProtKB-UniPathway"/>
</dbReference>
<evidence type="ECO:0000256" key="1">
    <source>
        <dbReference type="ARBA" id="ARBA00004781"/>
    </source>
</evidence>
<evidence type="ECO:0000256" key="5">
    <source>
        <dbReference type="ARBA" id="ARBA00048200"/>
    </source>
</evidence>
<dbReference type="KEGG" id="shd:SUTH_01520"/>
<dbReference type="UniPathway" id="UPA00124"/>
<dbReference type="HOGENOM" id="CLU_045518_1_0_4"/>
<evidence type="ECO:0000256" key="6">
    <source>
        <dbReference type="RuleBase" id="RU364082"/>
    </source>
</evidence>
<accession>W0SDP4</accession>
<reference evidence="8 9" key="1">
    <citation type="journal article" date="2014" name="Syst. Appl. Microbiol.">
        <title>Complete genomes of freshwater sulfur oxidizers Sulfuricella denitrificans skB26 and Sulfuritalea hydrogenivorans sk43H: genetic insights into the sulfur oxidation pathway of betaproteobacteria.</title>
        <authorList>
            <person name="Watanabe T."/>
            <person name="Kojima H."/>
            <person name="Fukui M."/>
        </authorList>
    </citation>
    <scope>NUCLEOTIDE SEQUENCE [LARGE SCALE GENOMIC DNA]</scope>
    <source>
        <strain evidence="8">DSM22779</strain>
    </source>
</reference>
<name>W0SDP4_9PROT</name>
<sequence>MKILLTGAAGQLGRELKRSLACLGEVVACDRSQLDLSKPETLRDAVRAIAPDVIVNAAAYTAVDKAEAEPEMAGAINAEAPGILAEEAKRLDALLIHYSTDYVFDGSKSAPYTEDDTTAPLSAYGRSKRDGELAIAAAGARHLIFRTSWVYGLHGANFMKTMLRLGRRSCETGDELRVVGDQTGAPTWTRHLADATALILARKDIPNGLYHLAAAGATSWHGYAEAIFAAARAAGLMEKLPVVRRIASADYPLPAPRPANSQLDCSRFQRDCGLALPDWHTGLIDCLADARF</sequence>
<dbReference type="Gene3D" id="3.40.50.720">
    <property type="entry name" value="NAD(P)-binding Rossmann-like Domain"/>
    <property type="match status" value="1"/>
</dbReference>
<dbReference type="SUPFAM" id="SSF51735">
    <property type="entry name" value="NAD(P)-binding Rossmann-fold domains"/>
    <property type="match status" value="1"/>
</dbReference>
<comment type="catalytic activity">
    <reaction evidence="5 6">
        <text>dTDP-beta-L-rhamnose + NADP(+) = dTDP-4-dehydro-beta-L-rhamnose + NADPH + H(+)</text>
        <dbReference type="Rhea" id="RHEA:21796"/>
        <dbReference type="ChEBI" id="CHEBI:15378"/>
        <dbReference type="ChEBI" id="CHEBI:57510"/>
        <dbReference type="ChEBI" id="CHEBI:57783"/>
        <dbReference type="ChEBI" id="CHEBI:58349"/>
        <dbReference type="ChEBI" id="CHEBI:62830"/>
        <dbReference type="EC" id="1.1.1.133"/>
    </reaction>
</comment>
<organism evidence="8 9">
    <name type="scientific">Sulfuritalea hydrogenivorans sk43H</name>
    <dbReference type="NCBI Taxonomy" id="1223802"/>
    <lineage>
        <taxon>Bacteria</taxon>
        <taxon>Pseudomonadati</taxon>
        <taxon>Pseudomonadota</taxon>
        <taxon>Betaproteobacteria</taxon>
        <taxon>Nitrosomonadales</taxon>
        <taxon>Sterolibacteriaceae</taxon>
        <taxon>Sulfuritalea</taxon>
    </lineage>
</organism>
<dbReference type="InterPro" id="IPR036291">
    <property type="entry name" value="NAD(P)-bd_dom_sf"/>
</dbReference>
<evidence type="ECO:0000313" key="9">
    <source>
        <dbReference type="Proteomes" id="UP000031637"/>
    </source>
</evidence>
<proteinExistence type="inferred from homology"/>
<gene>
    <name evidence="8" type="ORF">SUTH_01520</name>
</gene>
<dbReference type="Gene3D" id="3.90.25.10">
    <property type="entry name" value="UDP-galactose 4-epimerase, domain 1"/>
    <property type="match status" value="1"/>
</dbReference>
<keyword evidence="6" id="KW-0521">NADP</keyword>
<comment type="cofactor">
    <cofactor evidence="6">
        <name>Mg(2+)</name>
        <dbReference type="ChEBI" id="CHEBI:18420"/>
    </cofactor>
    <text evidence="6">Binds 1 Mg(2+) ion per monomer.</text>
</comment>
<dbReference type="OrthoDB" id="9803892at2"/>
<comment type="function">
    <text evidence="6">Catalyzes the reduction of dTDP-6-deoxy-L-lyxo-4-hexulose to yield dTDP-L-rhamnose.</text>
</comment>
<comment type="similarity">
    <text evidence="2 6">Belongs to the dTDP-4-dehydrorhamnose reductase family.</text>
</comment>
<dbReference type="Pfam" id="PF04321">
    <property type="entry name" value="RmlD_sub_bind"/>
    <property type="match status" value="1"/>
</dbReference>
<dbReference type="InterPro" id="IPR005913">
    <property type="entry name" value="dTDP_dehydrorham_reduct"/>
</dbReference>
<feature type="domain" description="RmlD-like substrate binding" evidence="7">
    <location>
        <begin position="1"/>
        <end position="290"/>
    </location>
</feature>
<dbReference type="InterPro" id="IPR029903">
    <property type="entry name" value="RmlD-like-bd"/>
</dbReference>
<dbReference type="PANTHER" id="PTHR10491">
    <property type="entry name" value="DTDP-4-DEHYDRORHAMNOSE REDUCTASE"/>
    <property type="match status" value="1"/>
</dbReference>
<evidence type="ECO:0000256" key="4">
    <source>
        <dbReference type="ARBA" id="ARBA00017099"/>
    </source>
</evidence>
<keyword evidence="9" id="KW-1185">Reference proteome</keyword>
<dbReference type="NCBIfam" id="TIGR01214">
    <property type="entry name" value="rmlD"/>
    <property type="match status" value="1"/>
</dbReference>
<dbReference type="PANTHER" id="PTHR10491:SF4">
    <property type="entry name" value="METHIONINE ADENOSYLTRANSFERASE 2 SUBUNIT BETA"/>
    <property type="match status" value="1"/>
</dbReference>